<dbReference type="EMBL" id="SMAK01000006">
    <property type="protein sequence ID" value="TCT10001.1"/>
    <property type="molecule type" value="Genomic_DNA"/>
</dbReference>
<dbReference type="InterPro" id="IPR035919">
    <property type="entry name" value="EAL_sf"/>
</dbReference>
<keyword evidence="3" id="KW-1133">Transmembrane helix</keyword>
<comment type="caution">
    <text evidence="5">The sequence shown here is derived from an EMBL/GenBank/DDBJ whole genome shotgun (WGS) entry which is preliminary data.</text>
</comment>
<dbReference type="PROSITE" id="PS51257">
    <property type="entry name" value="PROKAR_LIPOPROTEIN"/>
    <property type="match status" value="1"/>
</dbReference>
<dbReference type="InterPro" id="IPR001633">
    <property type="entry name" value="EAL_dom"/>
</dbReference>
<feature type="transmembrane region" description="Helical" evidence="3">
    <location>
        <begin position="39"/>
        <end position="59"/>
    </location>
</feature>
<feature type="region of interest" description="Disordered" evidence="2">
    <location>
        <begin position="429"/>
        <end position="455"/>
    </location>
</feature>
<proteinExistence type="predicted"/>
<dbReference type="PROSITE" id="PS50883">
    <property type="entry name" value="EAL"/>
    <property type="match status" value="1"/>
</dbReference>
<dbReference type="PANTHER" id="PTHR33121:SF79">
    <property type="entry name" value="CYCLIC DI-GMP PHOSPHODIESTERASE PDED-RELATED"/>
    <property type="match status" value="1"/>
</dbReference>
<dbReference type="GO" id="GO:0071111">
    <property type="term" value="F:cyclic-guanylate-specific phosphodiesterase activity"/>
    <property type="evidence" value="ECO:0007669"/>
    <property type="project" value="InterPro"/>
</dbReference>
<feature type="compositionally biased region" description="Basic and acidic residues" evidence="2">
    <location>
        <begin position="429"/>
        <end position="446"/>
    </location>
</feature>
<keyword evidence="3" id="KW-0812">Transmembrane</keyword>
<feature type="transmembrane region" description="Helical" evidence="3">
    <location>
        <begin position="12"/>
        <end position="33"/>
    </location>
</feature>
<dbReference type="Proteomes" id="UP000295678">
    <property type="component" value="Unassembled WGS sequence"/>
</dbReference>
<keyword evidence="1" id="KW-0175">Coiled coil</keyword>
<protein>
    <submittedName>
        <fullName evidence="5">Cyclic-di-GMP phosphodiesterase TipF (Flagellum assembly factor)</fullName>
    </submittedName>
</protein>
<dbReference type="AlphaFoldDB" id="A0A4R3M8V8"/>
<accession>A0A4R3M8V8</accession>
<sequence length="475" mass="51443">MTAVRSVLPSASPWFVAACMVLISVSLAGLLYLRAGLTIAEAGWLGFGALLLMVLAEFFSARARERSAVEAELQEMARLALSLEREVIRLRERVGAFEADVQQRVEEAVDVRLTGLSADVVVLESLVRDLGDTVAALERPAPPVRAPVHEAAPQSATEMAARVAAEPPLVAPDGPFAGMSETDAMALVRKAVDQDGVEVFLQPIVTLPQRRIAFYEALGRLRLETGGLADGADFVPLARQAGVMPVVDSIMLFRCVRIIRRMALKSKDVGIFCNISAQTLADAEFFQQFVDFIGDNRGLAESVIFELSQAEFDGLGPIEQANLEALVDLGFRLSVDNVRRLDLDCARLADRKVSFVKVDADLLINPPPASGANIHAADLARLLQRYGIQLIVTRVESEAQVVDLLDYDAAYGQGRLFSPPRPIRSDVIRADAPEQARPAREPREAAVRSAQTGTAALAVRRDATVRPAPRPAPIE</sequence>
<evidence type="ECO:0000313" key="6">
    <source>
        <dbReference type="Proteomes" id="UP000295678"/>
    </source>
</evidence>
<evidence type="ECO:0000259" key="4">
    <source>
        <dbReference type="PROSITE" id="PS50883"/>
    </source>
</evidence>
<evidence type="ECO:0000313" key="5">
    <source>
        <dbReference type="EMBL" id="TCT10001.1"/>
    </source>
</evidence>
<evidence type="ECO:0000256" key="3">
    <source>
        <dbReference type="SAM" id="Phobius"/>
    </source>
</evidence>
<dbReference type="SMART" id="SM00052">
    <property type="entry name" value="EAL"/>
    <property type="match status" value="1"/>
</dbReference>
<feature type="domain" description="EAL" evidence="4">
    <location>
        <begin position="181"/>
        <end position="434"/>
    </location>
</feature>
<dbReference type="InterPro" id="IPR050706">
    <property type="entry name" value="Cyclic-di-GMP_PDE-like"/>
</dbReference>
<gene>
    <name evidence="5" type="ORF">EDC22_106196</name>
</gene>
<dbReference type="SUPFAM" id="SSF141868">
    <property type="entry name" value="EAL domain-like"/>
    <property type="match status" value="1"/>
</dbReference>
<reference evidence="5 6" key="1">
    <citation type="submission" date="2019-03" db="EMBL/GenBank/DDBJ databases">
        <title>Genomic Encyclopedia of Type Strains, Phase IV (KMG-IV): sequencing the most valuable type-strain genomes for metagenomic binning, comparative biology and taxonomic classification.</title>
        <authorList>
            <person name="Goeker M."/>
        </authorList>
    </citation>
    <scope>NUCLEOTIDE SEQUENCE [LARGE SCALE GENOMIC DNA]</scope>
    <source>
        <strain evidence="5 6">DSM 19345</strain>
    </source>
</reference>
<dbReference type="CDD" id="cd01948">
    <property type="entry name" value="EAL"/>
    <property type="match status" value="1"/>
</dbReference>
<dbReference type="Gene3D" id="3.20.20.450">
    <property type="entry name" value="EAL domain"/>
    <property type="match status" value="1"/>
</dbReference>
<dbReference type="Pfam" id="PF00563">
    <property type="entry name" value="EAL"/>
    <property type="match status" value="1"/>
</dbReference>
<evidence type="ECO:0000256" key="1">
    <source>
        <dbReference type="SAM" id="Coils"/>
    </source>
</evidence>
<evidence type="ECO:0000256" key="2">
    <source>
        <dbReference type="SAM" id="MobiDB-lite"/>
    </source>
</evidence>
<keyword evidence="3" id="KW-0472">Membrane</keyword>
<feature type="coiled-coil region" evidence="1">
    <location>
        <begin position="66"/>
        <end position="93"/>
    </location>
</feature>
<dbReference type="PANTHER" id="PTHR33121">
    <property type="entry name" value="CYCLIC DI-GMP PHOSPHODIESTERASE PDEF"/>
    <property type="match status" value="1"/>
</dbReference>
<name>A0A4R3M8V8_9HYPH</name>
<keyword evidence="6" id="KW-1185">Reference proteome</keyword>
<organism evidence="5 6">
    <name type="scientific">Tepidamorphus gemmatus</name>
    <dbReference type="NCBI Taxonomy" id="747076"/>
    <lineage>
        <taxon>Bacteria</taxon>
        <taxon>Pseudomonadati</taxon>
        <taxon>Pseudomonadota</taxon>
        <taxon>Alphaproteobacteria</taxon>
        <taxon>Hyphomicrobiales</taxon>
        <taxon>Tepidamorphaceae</taxon>
        <taxon>Tepidamorphus</taxon>
    </lineage>
</organism>